<evidence type="ECO:0000313" key="2">
    <source>
        <dbReference type="Proteomes" id="UP000738431"/>
    </source>
</evidence>
<reference evidence="1 2" key="2">
    <citation type="submission" date="2023-12" db="EMBL/GenBank/DDBJ databases">
        <title>Description of an unclassified Opitutus bacterium of Verrucomicrobiota.</title>
        <authorList>
            <person name="Zhang D.-F."/>
        </authorList>
    </citation>
    <scope>NUCLEOTIDE SEQUENCE [LARGE SCALE GENOMIC DNA]</scope>
    <source>
        <strain evidence="1 2">WL0086</strain>
    </source>
</reference>
<sequence>MKKTFKLTDPRLAAARVRDKIRHEVNKYVKRERRKELPEGHDRWEFNCRLGVTEATAEPLPLGDVPAAIDRLGEQDGAETVFIEVLAKARPGRAAKADA</sequence>
<accession>A0ABZ1C861</accession>
<keyword evidence="2" id="KW-1185">Reference proteome</keyword>
<evidence type="ECO:0000313" key="1">
    <source>
        <dbReference type="EMBL" id="WRQ87458.1"/>
    </source>
</evidence>
<dbReference type="RefSeq" id="WP_221030378.1">
    <property type="nucleotide sequence ID" value="NZ_CP139781.1"/>
</dbReference>
<organism evidence="1 2">
    <name type="scientific">Actomonas aquatica</name>
    <dbReference type="NCBI Taxonomy" id="2866162"/>
    <lineage>
        <taxon>Bacteria</taxon>
        <taxon>Pseudomonadati</taxon>
        <taxon>Verrucomicrobiota</taxon>
        <taxon>Opitutia</taxon>
        <taxon>Opitutales</taxon>
        <taxon>Opitutaceae</taxon>
        <taxon>Actomonas</taxon>
    </lineage>
</organism>
<dbReference type="Pfam" id="PF19669">
    <property type="entry name" value="DUF6172"/>
    <property type="match status" value="1"/>
</dbReference>
<protein>
    <submittedName>
        <fullName evidence="1">DUF6172 family protein</fullName>
    </submittedName>
</protein>
<dbReference type="InterPro" id="IPR046170">
    <property type="entry name" value="DUF6172"/>
</dbReference>
<reference evidence="1 2" key="1">
    <citation type="submission" date="2021-08" db="EMBL/GenBank/DDBJ databases">
        <authorList>
            <person name="Zhang D."/>
            <person name="Zhang A."/>
            <person name="Wang L."/>
        </authorList>
    </citation>
    <scope>NUCLEOTIDE SEQUENCE [LARGE SCALE GENOMIC DNA]</scope>
    <source>
        <strain evidence="1 2">WL0086</strain>
    </source>
</reference>
<gene>
    <name evidence="1" type="ORF">K1X11_021805</name>
</gene>
<dbReference type="EMBL" id="CP139781">
    <property type="protein sequence ID" value="WRQ87458.1"/>
    <property type="molecule type" value="Genomic_DNA"/>
</dbReference>
<dbReference type="Proteomes" id="UP000738431">
    <property type="component" value="Chromosome"/>
</dbReference>
<name>A0ABZ1C861_9BACT</name>
<proteinExistence type="predicted"/>